<dbReference type="CDD" id="cd00077">
    <property type="entry name" value="HDc"/>
    <property type="match status" value="1"/>
</dbReference>
<dbReference type="Gene3D" id="1.10.3550.10">
    <property type="entry name" value="eoxyguanosinetriphosphate triphosphohydrolase domain-like"/>
    <property type="match status" value="1"/>
</dbReference>
<dbReference type="InterPro" id="IPR006261">
    <property type="entry name" value="dGTPase"/>
</dbReference>
<dbReference type="NCBIfam" id="TIGR01353">
    <property type="entry name" value="dGTP_triPase"/>
    <property type="match status" value="1"/>
</dbReference>
<accession>A0A850RFR5</accession>
<dbReference type="Pfam" id="PF01966">
    <property type="entry name" value="HD"/>
    <property type="match status" value="1"/>
</dbReference>
<feature type="domain" description="HD" evidence="2">
    <location>
        <begin position="70"/>
        <end position="250"/>
    </location>
</feature>
<keyword evidence="4" id="KW-1185">Reference proteome</keyword>
<dbReference type="Gene3D" id="1.10.3410.10">
    <property type="entry name" value="putative deoxyguanosinetriphosphate triphosphohydrolase like domain"/>
    <property type="match status" value="1"/>
</dbReference>
<protein>
    <submittedName>
        <fullName evidence="3">Deoxyguanosinetriphosphate triphosphohydrolase</fullName>
    </submittedName>
</protein>
<dbReference type="NCBIfam" id="NF002205">
    <property type="entry name" value="PRK01096.1"/>
    <property type="match status" value="1"/>
</dbReference>
<gene>
    <name evidence="3" type="ORF">HW932_10960</name>
</gene>
<proteinExistence type="predicted"/>
<sequence>MVESNKKTMSWDKLLSSKRLGQSAGLPSSADKRSPFDKDIQRIIFSGAFRRLSKKTQVHPLAANDHVHTRLTHSLEVAQVGKSLGKALAFRIKDDLPDGISPDDLGSIVEAACLAHDIGNPPFGHGGEEAMTHWFETNGPRLFRSLGRAYKRDLMFFEGNAQGFRMITQTENHLFQGGLRLTYATLGAFLKYPWSSRIPGKKFGAFLTEESILKEVASELGMICLEEGAPNWARHPLAYLVEAADDICYAILDLEDAVELRIISYDAVRSLLFDVLSPEDQAELENFLVPGYESFRVNLARIRGKIFDQVISGAVDGFMNVYEEIMSGSYRKGLSLFDAIEDGDNRKKVIGTAKKMARESIFGDLKKIENELGSYSVFETLLNAFCSAAIDQAQYLNSPRHEVSIGWKSSLILKMLGEHYPNELNPPPGHEWSEYQCLRRVIDYISGMTDNYAVYVAEQLHGAGFSGRQRP</sequence>
<dbReference type="SMART" id="SM00471">
    <property type="entry name" value="HDc"/>
    <property type="match status" value="1"/>
</dbReference>
<evidence type="ECO:0000313" key="3">
    <source>
        <dbReference type="EMBL" id="NVZ09780.1"/>
    </source>
</evidence>
<dbReference type="InterPro" id="IPR003607">
    <property type="entry name" value="HD/PDEase_dom"/>
</dbReference>
<reference evidence="3 4" key="1">
    <citation type="submission" date="2020-06" db="EMBL/GenBank/DDBJ databases">
        <title>Whole-genome sequence of Allochromatium humboldtianum DSM 21881, type strain.</title>
        <authorList>
            <person name="Kyndt J.A."/>
            <person name="Meyer T.E."/>
        </authorList>
    </citation>
    <scope>NUCLEOTIDE SEQUENCE [LARGE SCALE GENOMIC DNA]</scope>
    <source>
        <strain evidence="3 4">DSM 21881</strain>
    </source>
</reference>
<evidence type="ECO:0000256" key="1">
    <source>
        <dbReference type="ARBA" id="ARBA00022801"/>
    </source>
</evidence>
<dbReference type="GO" id="GO:0008832">
    <property type="term" value="F:dGTPase activity"/>
    <property type="evidence" value="ECO:0007669"/>
    <property type="project" value="TreeGrafter"/>
</dbReference>
<keyword evidence="1 3" id="KW-0378">Hydrolase</keyword>
<dbReference type="AlphaFoldDB" id="A0A850RFR5"/>
<dbReference type="InterPro" id="IPR023293">
    <property type="entry name" value="dGTP_triP_hydro_central_sf"/>
</dbReference>
<dbReference type="Pfam" id="PF13286">
    <property type="entry name" value="HD_assoc"/>
    <property type="match status" value="1"/>
</dbReference>
<evidence type="ECO:0000313" key="4">
    <source>
        <dbReference type="Proteomes" id="UP000592294"/>
    </source>
</evidence>
<dbReference type="Proteomes" id="UP000592294">
    <property type="component" value="Unassembled WGS sequence"/>
</dbReference>
<dbReference type="PROSITE" id="PS51831">
    <property type="entry name" value="HD"/>
    <property type="match status" value="1"/>
</dbReference>
<dbReference type="InterPro" id="IPR050135">
    <property type="entry name" value="dGTPase-like"/>
</dbReference>
<dbReference type="SUPFAM" id="SSF109604">
    <property type="entry name" value="HD-domain/PDEase-like"/>
    <property type="match status" value="1"/>
</dbReference>
<dbReference type="InterPro" id="IPR026875">
    <property type="entry name" value="PHydrolase_assoc_dom"/>
</dbReference>
<dbReference type="RefSeq" id="WP_176976530.1">
    <property type="nucleotide sequence ID" value="NZ_JABZEO010000006.1"/>
</dbReference>
<name>A0A850RFR5_9GAMM</name>
<dbReference type="PANTHER" id="PTHR11373">
    <property type="entry name" value="DEOXYNUCLEOSIDE TRIPHOSPHATE TRIPHOSPHOHYDROLASE"/>
    <property type="match status" value="1"/>
</dbReference>
<dbReference type="PANTHER" id="PTHR11373:SF40">
    <property type="entry name" value="DEOXYGUANOSINETRIPHOSPHATE TRIPHOSPHOHYDROLASE-LIKE PROTEIN 2"/>
    <property type="match status" value="1"/>
</dbReference>
<dbReference type="Gene3D" id="1.10.3210.10">
    <property type="entry name" value="Hypothetical protein af1432"/>
    <property type="match status" value="1"/>
</dbReference>
<dbReference type="EMBL" id="JABZEO010000006">
    <property type="protein sequence ID" value="NVZ09780.1"/>
    <property type="molecule type" value="Genomic_DNA"/>
</dbReference>
<evidence type="ECO:0000259" key="2">
    <source>
        <dbReference type="PROSITE" id="PS51831"/>
    </source>
</evidence>
<organism evidence="3 4">
    <name type="scientific">Allochromatium humboldtianum</name>
    <dbReference type="NCBI Taxonomy" id="504901"/>
    <lineage>
        <taxon>Bacteria</taxon>
        <taxon>Pseudomonadati</taxon>
        <taxon>Pseudomonadota</taxon>
        <taxon>Gammaproteobacteria</taxon>
        <taxon>Chromatiales</taxon>
        <taxon>Chromatiaceae</taxon>
        <taxon>Allochromatium</taxon>
    </lineage>
</organism>
<dbReference type="GO" id="GO:0006203">
    <property type="term" value="P:dGTP catabolic process"/>
    <property type="evidence" value="ECO:0007669"/>
    <property type="project" value="TreeGrafter"/>
</dbReference>
<dbReference type="InterPro" id="IPR006674">
    <property type="entry name" value="HD_domain"/>
</dbReference>
<dbReference type="InterPro" id="IPR027432">
    <property type="entry name" value="dGTP_triphosphohydrolase_C"/>
</dbReference>
<comment type="caution">
    <text evidence="3">The sequence shown here is derived from an EMBL/GenBank/DDBJ whole genome shotgun (WGS) entry which is preliminary data.</text>
</comment>